<evidence type="ECO:0000313" key="9">
    <source>
        <dbReference type="Proteomes" id="UP000530234"/>
    </source>
</evidence>
<organism evidence="8 9">
    <name type="scientific">Streptomyces calidiresistens</name>
    <dbReference type="NCBI Taxonomy" id="1485586"/>
    <lineage>
        <taxon>Bacteria</taxon>
        <taxon>Bacillati</taxon>
        <taxon>Actinomycetota</taxon>
        <taxon>Actinomycetes</taxon>
        <taxon>Kitasatosporales</taxon>
        <taxon>Streptomycetaceae</taxon>
        <taxon>Streptomyces</taxon>
    </lineage>
</organism>
<keyword evidence="2 6" id="KW-0812">Transmembrane</keyword>
<dbReference type="PROSITE" id="PS50850">
    <property type="entry name" value="MFS"/>
    <property type="match status" value="1"/>
</dbReference>
<comment type="subcellular location">
    <subcellularLocation>
        <location evidence="1">Cell membrane</location>
        <topology evidence="1">Multi-pass membrane protein</topology>
    </subcellularLocation>
</comment>
<dbReference type="Proteomes" id="UP000530234">
    <property type="component" value="Unassembled WGS sequence"/>
</dbReference>
<feature type="transmembrane region" description="Helical" evidence="6">
    <location>
        <begin position="94"/>
        <end position="112"/>
    </location>
</feature>
<name>A0A7W3T5Z8_9ACTN</name>
<dbReference type="PANTHER" id="PTHR23534">
    <property type="entry name" value="MFS PERMEASE"/>
    <property type="match status" value="1"/>
</dbReference>
<feature type="transmembrane region" description="Helical" evidence="6">
    <location>
        <begin position="324"/>
        <end position="343"/>
    </location>
</feature>
<feature type="transmembrane region" description="Helical" evidence="6">
    <location>
        <begin position="58"/>
        <end position="82"/>
    </location>
</feature>
<dbReference type="Gene3D" id="1.20.1250.20">
    <property type="entry name" value="MFS general substrate transporter like domains"/>
    <property type="match status" value="1"/>
</dbReference>
<evidence type="ECO:0000256" key="3">
    <source>
        <dbReference type="ARBA" id="ARBA00022989"/>
    </source>
</evidence>
<feature type="transmembrane region" description="Helical" evidence="6">
    <location>
        <begin position="190"/>
        <end position="209"/>
    </location>
</feature>
<evidence type="ECO:0000256" key="2">
    <source>
        <dbReference type="ARBA" id="ARBA00022692"/>
    </source>
</evidence>
<keyword evidence="3 6" id="KW-1133">Transmembrane helix</keyword>
<dbReference type="InterPro" id="IPR011701">
    <property type="entry name" value="MFS"/>
</dbReference>
<feature type="region of interest" description="Disordered" evidence="5">
    <location>
        <begin position="224"/>
        <end position="245"/>
    </location>
</feature>
<evidence type="ECO:0000256" key="1">
    <source>
        <dbReference type="ARBA" id="ARBA00004651"/>
    </source>
</evidence>
<dbReference type="SUPFAM" id="SSF103473">
    <property type="entry name" value="MFS general substrate transporter"/>
    <property type="match status" value="1"/>
</dbReference>
<dbReference type="EMBL" id="VKHS01000513">
    <property type="protein sequence ID" value="MBB0231433.1"/>
    <property type="molecule type" value="Genomic_DNA"/>
</dbReference>
<accession>A0A7W3T5Z8</accession>
<dbReference type="PANTHER" id="PTHR23534:SF1">
    <property type="entry name" value="MAJOR FACILITATOR SUPERFAMILY PROTEIN"/>
    <property type="match status" value="1"/>
</dbReference>
<proteinExistence type="predicted"/>
<dbReference type="InterPro" id="IPR036259">
    <property type="entry name" value="MFS_trans_sf"/>
</dbReference>
<evidence type="ECO:0000256" key="6">
    <source>
        <dbReference type="SAM" id="Phobius"/>
    </source>
</evidence>
<evidence type="ECO:0000259" key="7">
    <source>
        <dbReference type="PROSITE" id="PS50850"/>
    </source>
</evidence>
<feature type="transmembrane region" description="Helical" evidence="6">
    <location>
        <begin position="266"/>
        <end position="286"/>
    </location>
</feature>
<dbReference type="InterPro" id="IPR020846">
    <property type="entry name" value="MFS_dom"/>
</dbReference>
<sequence length="442" mass="43548">MPPPAPAPPAPPPARDPMAPLRRRTTAVLVVGQILGGFGVAIGVALAALLAAEVSGSAGAAGLAVTASVTGTAVLSLPLAALMARHGRRPGLTCGYLIGAVGGLIVVVSATRGWFVPLLAGMLLFGAGSSANLQARFAAADLAPAARRGRAIATVMWAGTLGAVLGPNLAGPAGRSIGAIDGRIPETAGPFVWASGIFLLAAATTHLLLRPDPLLTARSLDAGETAGAGTEPGVPPRTGKSTPVTGERALRRGWDAVISSPTARTALAGVAVVHTAMITIMVMTPVDLAHHGAGIELIGLVISGHIAGMYAFSPVMGRLADRWGGLPLLMGSLGTVAVAAALAGTADGRHTQSAVALFLLGLGWSAGLVAGSALVTDAVPIHTRPAAQGLSDLTMNGCAALGGAVAGPIVSSAGYGTLNAVAAALLLPVAVLALRAAVRRTA</sequence>
<keyword evidence="9" id="KW-1185">Reference proteome</keyword>
<gene>
    <name evidence="8" type="ORF">FOE67_18450</name>
</gene>
<comment type="caution">
    <text evidence="8">The sequence shown here is derived from an EMBL/GenBank/DDBJ whole genome shotgun (WGS) entry which is preliminary data.</text>
</comment>
<feature type="transmembrane region" description="Helical" evidence="6">
    <location>
        <begin position="355"/>
        <end position="381"/>
    </location>
</feature>
<dbReference type="AlphaFoldDB" id="A0A7W3T5Z8"/>
<feature type="transmembrane region" description="Helical" evidence="6">
    <location>
        <begin position="292"/>
        <end position="312"/>
    </location>
</feature>
<evidence type="ECO:0000256" key="4">
    <source>
        <dbReference type="ARBA" id="ARBA00023136"/>
    </source>
</evidence>
<reference evidence="9" key="1">
    <citation type="submission" date="2019-10" db="EMBL/GenBank/DDBJ databases">
        <title>Streptomyces sp. nov., a novel actinobacterium isolated from alkaline environment.</title>
        <authorList>
            <person name="Golinska P."/>
        </authorList>
    </citation>
    <scope>NUCLEOTIDE SEQUENCE [LARGE SCALE GENOMIC DNA]</scope>
    <source>
        <strain evidence="9">DSM 42108</strain>
    </source>
</reference>
<feature type="transmembrane region" description="Helical" evidence="6">
    <location>
        <begin position="417"/>
        <end position="438"/>
    </location>
</feature>
<dbReference type="GO" id="GO:0022857">
    <property type="term" value="F:transmembrane transporter activity"/>
    <property type="evidence" value="ECO:0007669"/>
    <property type="project" value="InterPro"/>
</dbReference>
<feature type="domain" description="Major facilitator superfamily (MFS) profile" evidence="7">
    <location>
        <begin position="25"/>
        <end position="440"/>
    </location>
</feature>
<dbReference type="Pfam" id="PF07690">
    <property type="entry name" value="MFS_1"/>
    <property type="match status" value="1"/>
</dbReference>
<protein>
    <submittedName>
        <fullName evidence="8">MFS transporter</fullName>
    </submittedName>
</protein>
<feature type="transmembrane region" description="Helical" evidence="6">
    <location>
        <begin position="393"/>
        <end position="411"/>
    </location>
</feature>
<evidence type="ECO:0000256" key="5">
    <source>
        <dbReference type="SAM" id="MobiDB-lite"/>
    </source>
</evidence>
<feature type="transmembrane region" description="Helical" evidence="6">
    <location>
        <begin position="27"/>
        <end position="52"/>
    </location>
</feature>
<keyword evidence="4 6" id="KW-0472">Membrane</keyword>
<dbReference type="GO" id="GO:0005886">
    <property type="term" value="C:plasma membrane"/>
    <property type="evidence" value="ECO:0007669"/>
    <property type="project" value="UniProtKB-SubCell"/>
</dbReference>
<evidence type="ECO:0000313" key="8">
    <source>
        <dbReference type="EMBL" id="MBB0231433.1"/>
    </source>
</evidence>